<gene>
    <name evidence="1" type="ORF">KIN20_023934</name>
</gene>
<protein>
    <submittedName>
        <fullName evidence="1">Uncharacterized protein</fullName>
    </submittedName>
</protein>
<organism evidence="1 2">
    <name type="scientific">Parelaphostrongylus tenuis</name>
    <name type="common">Meningeal worm</name>
    <dbReference type="NCBI Taxonomy" id="148309"/>
    <lineage>
        <taxon>Eukaryota</taxon>
        <taxon>Metazoa</taxon>
        <taxon>Ecdysozoa</taxon>
        <taxon>Nematoda</taxon>
        <taxon>Chromadorea</taxon>
        <taxon>Rhabditida</taxon>
        <taxon>Rhabditina</taxon>
        <taxon>Rhabditomorpha</taxon>
        <taxon>Strongyloidea</taxon>
        <taxon>Metastrongylidae</taxon>
        <taxon>Parelaphostrongylus</taxon>
    </lineage>
</organism>
<dbReference type="Proteomes" id="UP001196413">
    <property type="component" value="Unassembled WGS sequence"/>
</dbReference>
<accession>A0AAD5NAJ0</accession>
<comment type="caution">
    <text evidence="1">The sequence shown here is derived from an EMBL/GenBank/DDBJ whole genome shotgun (WGS) entry which is preliminary data.</text>
</comment>
<proteinExistence type="predicted"/>
<evidence type="ECO:0000313" key="2">
    <source>
        <dbReference type="Proteomes" id="UP001196413"/>
    </source>
</evidence>
<dbReference type="EMBL" id="JAHQIW010004837">
    <property type="protein sequence ID" value="KAJ1363964.1"/>
    <property type="molecule type" value="Genomic_DNA"/>
</dbReference>
<keyword evidence="2" id="KW-1185">Reference proteome</keyword>
<name>A0AAD5NAJ0_PARTN</name>
<reference evidence="1" key="1">
    <citation type="submission" date="2021-06" db="EMBL/GenBank/DDBJ databases">
        <title>Parelaphostrongylus tenuis whole genome reference sequence.</title>
        <authorList>
            <person name="Garwood T.J."/>
            <person name="Larsen P.A."/>
            <person name="Fountain-Jones N.M."/>
            <person name="Garbe J.R."/>
            <person name="Macchietto M.G."/>
            <person name="Kania S.A."/>
            <person name="Gerhold R.W."/>
            <person name="Richards J.E."/>
            <person name="Wolf T.M."/>
        </authorList>
    </citation>
    <scope>NUCLEOTIDE SEQUENCE</scope>
    <source>
        <strain evidence="1">MNPRO001-30</strain>
        <tissue evidence="1">Meninges</tissue>
    </source>
</reference>
<evidence type="ECO:0000313" key="1">
    <source>
        <dbReference type="EMBL" id="KAJ1363964.1"/>
    </source>
</evidence>
<sequence length="140" mass="16015">MVADIQKYMVTKNCPCIKLQDFDCEKHEPACGECNQLGIPLLTIIPQVWELRYARWADKWPPPQSYFYVHRLLPTSRKDFLTNPQDNTKPHAAKKAKEKFHDVEGAEVLPHSVTPDAAPSDCGSPPLIETFPTWTQIRDI</sequence>
<dbReference type="AlphaFoldDB" id="A0AAD5NAJ0"/>